<dbReference type="Proteomes" id="UP000649617">
    <property type="component" value="Unassembled WGS sequence"/>
</dbReference>
<sequence length="49" mass="5206">MASCPRISGIPMQLEWRAGLPSGPVTSPTSHSSSMSIPCIMRGMSQRTS</sequence>
<reference evidence="2" key="1">
    <citation type="submission" date="2021-02" db="EMBL/GenBank/DDBJ databases">
        <authorList>
            <person name="Dougan E. K."/>
            <person name="Rhodes N."/>
            <person name="Thang M."/>
            <person name="Chan C."/>
        </authorList>
    </citation>
    <scope>NUCLEOTIDE SEQUENCE</scope>
</reference>
<name>A0A812NNS3_SYMPI</name>
<gene>
    <name evidence="2" type="ORF">SPIL2461_LOCUS6942</name>
</gene>
<accession>A0A812NNS3</accession>
<feature type="region of interest" description="Disordered" evidence="1">
    <location>
        <begin position="1"/>
        <end position="49"/>
    </location>
</feature>
<organism evidence="2 3">
    <name type="scientific">Symbiodinium pilosum</name>
    <name type="common">Dinoflagellate</name>
    <dbReference type="NCBI Taxonomy" id="2952"/>
    <lineage>
        <taxon>Eukaryota</taxon>
        <taxon>Sar</taxon>
        <taxon>Alveolata</taxon>
        <taxon>Dinophyceae</taxon>
        <taxon>Suessiales</taxon>
        <taxon>Symbiodiniaceae</taxon>
        <taxon>Symbiodinium</taxon>
    </lineage>
</organism>
<evidence type="ECO:0000313" key="2">
    <source>
        <dbReference type="EMBL" id="CAE7306879.1"/>
    </source>
</evidence>
<evidence type="ECO:0000313" key="3">
    <source>
        <dbReference type="Proteomes" id="UP000649617"/>
    </source>
</evidence>
<comment type="caution">
    <text evidence="2">The sequence shown here is derived from an EMBL/GenBank/DDBJ whole genome shotgun (WGS) entry which is preliminary data.</text>
</comment>
<evidence type="ECO:0000256" key="1">
    <source>
        <dbReference type="SAM" id="MobiDB-lite"/>
    </source>
</evidence>
<proteinExistence type="predicted"/>
<feature type="compositionally biased region" description="Low complexity" evidence="1">
    <location>
        <begin position="21"/>
        <end position="38"/>
    </location>
</feature>
<dbReference type="EMBL" id="CAJNIZ010010835">
    <property type="protein sequence ID" value="CAE7306879.1"/>
    <property type="molecule type" value="Genomic_DNA"/>
</dbReference>
<keyword evidence="3" id="KW-1185">Reference proteome</keyword>
<dbReference type="AlphaFoldDB" id="A0A812NNS3"/>
<protein>
    <submittedName>
        <fullName evidence="2">Uncharacterized protein</fullName>
    </submittedName>
</protein>